<sequence>PVPSVLIPEPRWFWCQATQRCPSATTSVNSPTDLSSWPWSARATVRTRGGAESEGWSVTGRSGSAARDSFTSTSRTLAGTTGSS</sequence>
<accession>A0A1A8N1B9</accession>
<feature type="non-terminal residue" evidence="2">
    <location>
        <position position="84"/>
    </location>
</feature>
<evidence type="ECO:0000256" key="1">
    <source>
        <dbReference type="SAM" id="MobiDB-lite"/>
    </source>
</evidence>
<feature type="region of interest" description="Disordered" evidence="1">
    <location>
        <begin position="46"/>
        <end position="84"/>
    </location>
</feature>
<name>A0A1A8N1B9_9TELE</name>
<dbReference type="EMBL" id="HAEF01021477">
    <property type="protein sequence ID" value="SBR62636.1"/>
    <property type="molecule type" value="Transcribed_RNA"/>
</dbReference>
<feature type="non-terminal residue" evidence="2">
    <location>
        <position position="1"/>
    </location>
</feature>
<dbReference type="AlphaFoldDB" id="A0A1A8N1B9"/>
<organism evidence="2">
    <name type="scientific">Nothobranchius pienaari</name>
    <dbReference type="NCBI Taxonomy" id="704102"/>
    <lineage>
        <taxon>Eukaryota</taxon>
        <taxon>Metazoa</taxon>
        <taxon>Chordata</taxon>
        <taxon>Craniata</taxon>
        <taxon>Vertebrata</taxon>
        <taxon>Euteleostomi</taxon>
        <taxon>Actinopterygii</taxon>
        <taxon>Neopterygii</taxon>
        <taxon>Teleostei</taxon>
        <taxon>Neoteleostei</taxon>
        <taxon>Acanthomorphata</taxon>
        <taxon>Ovalentaria</taxon>
        <taxon>Atherinomorphae</taxon>
        <taxon>Cyprinodontiformes</taxon>
        <taxon>Nothobranchiidae</taxon>
        <taxon>Nothobranchius</taxon>
    </lineage>
</organism>
<reference evidence="2" key="2">
    <citation type="submission" date="2016-06" db="EMBL/GenBank/DDBJ databases">
        <title>The genome of a short-lived fish provides insights into sex chromosome evolution and the genetic control of aging.</title>
        <authorList>
            <person name="Reichwald K."/>
            <person name="Felder M."/>
            <person name="Petzold A."/>
            <person name="Koch P."/>
            <person name="Groth M."/>
            <person name="Platzer M."/>
        </authorList>
    </citation>
    <scope>NUCLEOTIDE SEQUENCE</scope>
    <source>
        <tissue evidence="2">Brain</tissue>
    </source>
</reference>
<reference evidence="2" key="1">
    <citation type="submission" date="2016-05" db="EMBL/GenBank/DDBJ databases">
        <authorList>
            <person name="Lavstsen T."/>
            <person name="Jespersen J.S."/>
        </authorList>
    </citation>
    <scope>NUCLEOTIDE SEQUENCE</scope>
    <source>
        <tissue evidence="2">Brain</tissue>
    </source>
</reference>
<feature type="compositionally biased region" description="Polar residues" evidence="1">
    <location>
        <begin position="69"/>
        <end position="84"/>
    </location>
</feature>
<evidence type="ECO:0000313" key="2">
    <source>
        <dbReference type="EMBL" id="SBR62636.1"/>
    </source>
</evidence>
<proteinExistence type="predicted"/>
<gene>
    <name evidence="2" type="primary">INHBAA</name>
</gene>
<protein>
    <submittedName>
        <fullName evidence="2">Inhibin, beta Aa</fullName>
    </submittedName>
</protein>